<dbReference type="EMBL" id="JAMXQU010000013">
    <property type="protein sequence ID" value="MCO6161019.1"/>
    <property type="molecule type" value="Genomic_DNA"/>
</dbReference>
<dbReference type="HAMAP" id="MF_04110">
    <property type="entry name" value="ENDOLYSIN_T4"/>
    <property type="match status" value="1"/>
</dbReference>
<evidence type="ECO:0000256" key="2">
    <source>
        <dbReference type="ARBA" id="ARBA00022529"/>
    </source>
</evidence>
<sequence>MNNALNIATALLRRDDFEGLRLAPYVCPAGYWTIGYGNRALADGSPVTRLTEPISEGEAVALLERTVAGLQRVLADMVTVPLLLWQEGALLSWQYNVGSAAVRGSTLLRLLNQRLYAAAGQQLLRWDKATVNGRLVPLPGLQRRRRIELSVYQGRPVSGVPFTI</sequence>
<dbReference type="InterPro" id="IPR002196">
    <property type="entry name" value="Glyco_hydro_24"/>
</dbReference>
<organism evidence="8 9">
    <name type="scientific">Asaia lannensis NBRC 102526</name>
    <dbReference type="NCBI Taxonomy" id="1307926"/>
    <lineage>
        <taxon>Bacteria</taxon>
        <taxon>Pseudomonadati</taxon>
        <taxon>Pseudomonadota</taxon>
        <taxon>Alphaproteobacteria</taxon>
        <taxon>Acetobacterales</taxon>
        <taxon>Acetobacteraceae</taxon>
        <taxon>Asaia</taxon>
    </lineage>
</organism>
<keyword evidence="4 7" id="KW-0378">Hydrolase</keyword>
<dbReference type="RefSeq" id="WP_252850004.1">
    <property type="nucleotide sequence ID" value="NZ_BAPW01000008.1"/>
</dbReference>
<dbReference type="SUPFAM" id="SSF53955">
    <property type="entry name" value="Lysozyme-like"/>
    <property type="match status" value="1"/>
</dbReference>
<evidence type="ECO:0000313" key="9">
    <source>
        <dbReference type="Proteomes" id="UP001523401"/>
    </source>
</evidence>
<comment type="catalytic activity">
    <reaction evidence="1 7">
        <text>Hydrolysis of (1-&gt;4)-beta-linkages between N-acetylmuramic acid and N-acetyl-D-glucosamine residues in a peptidoglycan and between N-acetyl-D-glucosamine residues in chitodextrins.</text>
        <dbReference type="EC" id="3.2.1.17"/>
    </reaction>
</comment>
<dbReference type="InterPro" id="IPR033907">
    <property type="entry name" value="Endolysin_autolysin"/>
</dbReference>
<dbReference type="Pfam" id="PF00959">
    <property type="entry name" value="Phage_lysozyme"/>
    <property type="match status" value="1"/>
</dbReference>
<keyword evidence="3 7" id="KW-0081">Bacteriolytic enzyme</keyword>
<dbReference type="InterPro" id="IPR034690">
    <property type="entry name" value="Endolysin_T4_type"/>
</dbReference>
<evidence type="ECO:0000256" key="6">
    <source>
        <dbReference type="ARBA" id="ARBA00023295"/>
    </source>
</evidence>
<gene>
    <name evidence="8" type="ORF">NF685_13345</name>
</gene>
<proteinExistence type="inferred from homology"/>
<reference evidence="8 9" key="1">
    <citation type="submission" date="2022-06" db="EMBL/GenBank/DDBJ databases">
        <title>Whole-genome of Asaia lannensis strain LMG 27011T.</title>
        <authorList>
            <person name="Sombolestani A."/>
        </authorList>
    </citation>
    <scope>NUCLEOTIDE SEQUENCE [LARGE SCALE GENOMIC DNA]</scope>
    <source>
        <strain evidence="8 9">NBRC 102526</strain>
    </source>
</reference>
<evidence type="ECO:0000256" key="7">
    <source>
        <dbReference type="RuleBase" id="RU003788"/>
    </source>
</evidence>
<keyword evidence="9" id="KW-1185">Reference proteome</keyword>
<evidence type="ECO:0000256" key="5">
    <source>
        <dbReference type="ARBA" id="ARBA00023200"/>
    </source>
</evidence>
<dbReference type="InterPro" id="IPR051018">
    <property type="entry name" value="Bacteriophage_GH24"/>
</dbReference>
<protein>
    <recommendedName>
        <fullName evidence="7">Lysozyme</fullName>
        <ecNumber evidence="7">3.2.1.17</ecNumber>
    </recommendedName>
</protein>
<comment type="caution">
    <text evidence="8">The sequence shown here is derived from an EMBL/GenBank/DDBJ whole genome shotgun (WGS) entry which is preliminary data.</text>
</comment>
<evidence type="ECO:0000256" key="3">
    <source>
        <dbReference type="ARBA" id="ARBA00022638"/>
    </source>
</evidence>
<evidence type="ECO:0000256" key="1">
    <source>
        <dbReference type="ARBA" id="ARBA00000632"/>
    </source>
</evidence>
<keyword evidence="6 7" id="KW-0326">Glycosidase</keyword>
<dbReference type="Proteomes" id="UP001523401">
    <property type="component" value="Unassembled WGS sequence"/>
</dbReference>
<keyword evidence="2 7" id="KW-0929">Antimicrobial</keyword>
<accession>A0ABT1CL77</accession>
<name>A0ABT1CL77_9PROT</name>
<dbReference type="Gene3D" id="1.10.530.40">
    <property type="match status" value="1"/>
</dbReference>
<dbReference type="CDD" id="cd00737">
    <property type="entry name" value="lyz_endolysin_autolysin"/>
    <property type="match status" value="1"/>
</dbReference>
<comment type="similarity">
    <text evidence="7">Belongs to the glycosyl hydrolase 24 family.</text>
</comment>
<dbReference type="InterPro" id="IPR023347">
    <property type="entry name" value="Lysozyme_dom_sf"/>
</dbReference>
<dbReference type="PANTHER" id="PTHR38107">
    <property type="match status" value="1"/>
</dbReference>
<keyword evidence="5" id="KW-1035">Host cytoplasm</keyword>
<dbReference type="EC" id="3.2.1.17" evidence="7"/>
<evidence type="ECO:0000313" key="8">
    <source>
        <dbReference type="EMBL" id="MCO6161019.1"/>
    </source>
</evidence>
<dbReference type="InterPro" id="IPR023346">
    <property type="entry name" value="Lysozyme-like_dom_sf"/>
</dbReference>
<evidence type="ECO:0000256" key="4">
    <source>
        <dbReference type="ARBA" id="ARBA00022801"/>
    </source>
</evidence>
<dbReference type="PANTHER" id="PTHR38107:SF3">
    <property type="entry name" value="LYSOZYME RRRD-RELATED"/>
    <property type="match status" value="1"/>
</dbReference>